<accession>A0AAQ4F9C5</accession>
<protein>
    <submittedName>
        <fullName evidence="1">Uncharacterized protein</fullName>
    </submittedName>
</protein>
<evidence type="ECO:0000313" key="1">
    <source>
        <dbReference type="EMBL" id="KAK8783656.1"/>
    </source>
</evidence>
<evidence type="ECO:0000313" key="2">
    <source>
        <dbReference type="Proteomes" id="UP001321473"/>
    </source>
</evidence>
<sequence>MTSFYFSRALLSFFLSAKRDTSGNRELHCRCVVRRSLRRLAVFGRRWKKSTSVATISPEIEHRPCFSAHNSIGQQFYMTSLFWWIEFLGRGNPANYRQQIEPSSCTLEPDRFMHFRGTLTTTTGRLHAKREDRRTNTLCNAINS</sequence>
<dbReference type="AlphaFoldDB" id="A0AAQ4F9C5"/>
<gene>
    <name evidence="1" type="ORF">V5799_009979</name>
</gene>
<dbReference type="EMBL" id="JARKHS020005307">
    <property type="protein sequence ID" value="KAK8783656.1"/>
    <property type="molecule type" value="Genomic_DNA"/>
</dbReference>
<comment type="caution">
    <text evidence="1">The sequence shown here is derived from an EMBL/GenBank/DDBJ whole genome shotgun (WGS) entry which is preliminary data.</text>
</comment>
<proteinExistence type="predicted"/>
<dbReference type="Proteomes" id="UP001321473">
    <property type="component" value="Unassembled WGS sequence"/>
</dbReference>
<name>A0AAQ4F9C5_AMBAM</name>
<reference evidence="1 2" key="1">
    <citation type="journal article" date="2023" name="Arcadia Sci">
        <title>De novo assembly of a long-read Amblyomma americanum tick genome.</title>
        <authorList>
            <person name="Chou S."/>
            <person name="Poskanzer K.E."/>
            <person name="Rollins M."/>
            <person name="Thuy-Boun P.S."/>
        </authorList>
    </citation>
    <scope>NUCLEOTIDE SEQUENCE [LARGE SCALE GENOMIC DNA]</scope>
    <source>
        <strain evidence="1">F_SG_1</strain>
        <tissue evidence="1">Salivary glands</tissue>
    </source>
</reference>
<organism evidence="1 2">
    <name type="scientific">Amblyomma americanum</name>
    <name type="common">Lone star tick</name>
    <dbReference type="NCBI Taxonomy" id="6943"/>
    <lineage>
        <taxon>Eukaryota</taxon>
        <taxon>Metazoa</taxon>
        <taxon>Ecdysozoa</taxon>
        <taxon>Arthropoda</taxon>
        <taxon>Chelicerata</taxon>
        <taxon>Arachnida</taxon>
        <taxon>Acari</taxon>
        <taxon>Parasitiformes</taxon>
        <taxon>Ixodida</taxon>
        <taxon>Ixodoidea</taxon>
        <taxon>Ixodidae</taxon>
        <taxon>Amblyomminae</taxon>
        <taxon>Amblyomma</taxon>
    </lineage>
</organism>
<keyword evidence="2" id="KW-1185">Reference proteome</keyword>